<accession>A0A1A6GWM8</accession>
<reference evidence="1 2" key="1">
    <citation type="submission" date="2016-06" db="EMBL/GenBank/DDBJ databases">
        <title>The Draft Genome Sequence and Annotation of the Desert Woodrat Neotoma lepida.</title>
        <authorList>
            <person name="Campbell M."/>
            <person name="Oakeson K.F."/>
            <person name="Yandell M."/>
            <person name="Halpert J.R."/>
            <person name="Dearing D."/>
        </authorList>
    </citation>
    <scope>NUCLEOTIDE SEQUENCE [LARGE SCALE GENOMIC DNA]</scope>
    <source>
        <strain evidence="1">417</strain>
        <tissue evidence="1">Liver</tissue>
    </source>
</reference>
<protein>
    <submittedName>
        <fullName evidence="1">Uncharacterized protein</fullName>
    </submittedName>
</protein>
<dbReference type="Proteomes" id="UP000092124">
    <property type="component" value="Unassembled WGS sequence"/>
</dbReference>
<dbReference type="EMBL" id="LZPO01066296">
    <property type="protein sequence ID" value="OBS70566.1"/>
    <property type="molecule type" value="Genomic_DNA"/>
</dbReference>
<comment type="caution">
    <text evidence="1">The sequence shown here is derived from an EMBL/GenBank/DDBJ whole genome shotgun (WGS) entry which is preliminary data.</text>
</comment>
<sequence length="72" mass="8152">MTGDTAMKDFSNMKKYFQVICTKAHTLKGSHHCTEINKKILPNGRLTKNDVSSGHGLFDKNITAYNFIHPKQ</sequence>
<evidence type="ECO:0000313" key="1">
    <source>
        <dbReference type="EMBL" id="OBS70566.1"/>
    </source>
</evidence>
<name>A0A1A6GWM8_NEOLE</name>
<keyword evidence="2" id="KW-1185">Reference proteome</keyword>
<dbReference type="AlphaFoldDB" id="A0A1A6GWM8"/>
<feature type="non-terminal residue" evidence="1">
    <location>
        <position position="72"/>
    </location>
</feature>
<evidence type="ECO:0000313" key="2">
    <source>
        <dbReference type="Proteomes" id="UP000092124"/>
    </source>
</evidence>
<organism evidence="1 2">
    <name type="scientific">Neotoma lepida</name>
    <name type="common">Desert woodrat</name>
    <dbReference type="NCBI Taxonomy" id="56216"/>
    <lineage>
        <taxon>Eukaryota</taxon>
        <taxon>Metazoa</taxon>
        <taxon>Chordata</taxon>
        <taxon>Craniata</taxon>
        <taxon>Vertebrata</taxon>
        <taxon>Euteleostomi</taxon>
        <taxon>Mammalia</taxon>
        <taxon>Eutheria</taxon>
        <taxon>Euarchontoglires</taxon>
        <taxon>Glires</taxon>
        <taxon>Rodentia</taxon>
        <taxon>Myomorpha</taxon>
        <taxon>Muroidea</taxon>
        <taxon>Cricetidae</taxon>
        <taxon>Neotominae</taxon>
        <taxon>Neotoma</taxon>
    </lineage>
</organism>
<proteinExistence type="predicted"/>
<gene>
    <name evidence="1" type="ORF">A6R68_00891</name>
</gene>